<evidence type="ECO:0000259" key="1">
    <source>
        <dbReference type="Pfam" id="PF07883"/>
    </source>
</evidence>
<dbReference type="OrthoDB" id="6058at2"/>
<accession>A0A191UH00</accession>
<dbReference type="STRING" id="1743168.A8O14_08885"/>
<dbReference type="Gene3D" id="2.60.120.10">
    <property type="entry name" value="Jelly Rolls"/>
    <property type="match status" value="1"/>
</dbReference>
<dbReference type="InterPro" id="IPR011051">
    <property type="entry name" value="RmlC_Cupin_sf"/>
</dbReference>
<reference evidence="3" key="1">
    <citation type="submission" date="2016-05" db="EMBL/GenBank/DDBJ databases">
        <title>Polynucleobacter sp. QLW-P1FAT50C-4 genome.</title>
        <authorList>
            <person name="Hahn M.W."/>
        </authorList>
    </citation>
    <scope>NUCLEOTIDE SEQUENCE [LARGE SCALE GENOMIC DNA]</scope>
    <source>
        <strain evidence="3">QLW-P1FAT50C-4</strain>
    </source>
</reference>
<name>A0A191UH00_9BURK</name>
<dbReference type="RefSeq" id="WP_068949188.1">
    <property type="nucleotide sequence ID" value="NZ_CP015922.1"/>
</dbReference>
<dbReference type="SUPFAM" id="SSF51182">
    <property type="entry name" value="RmlC-like cupins"/>
    <property type="match status" value="1"/>
</dbReference>
<dbReference type="EMBL" id="CP015922">
    <property type="protein sequence ID" value="ANJ00182.1"/>
    <property type="molecule type" value="Genomic_DNA"/>
</dbReference>
<gene>
    <name evidence="2" type="ORF">A8O14_08885</name>
</gene>
<sequence>MKTICPSQAEMQLRIARFKDLKPRSSHWAKDLGIPMEVMRMFNPKANYVLMAPEGLPGRLSPNPAIIEGDKGDIRVAIALAEPGDGPGLHVHWMTTETFMALSGRWEIRWGDEGQEKIILEPYDMISMPPKVARQFINISDQDAHLLVIIQGKKEEFNDVGRLPQGAIPIIEKYGQEMVDKLEENGWKFSLDAYASSKK</sequence>
<proteinExistence type="predicted"/>
<keyword evidence="3" id="KW-1185">Reference proteome</keyword>
<protein>
    <recommendedName>
        <fullName evidence="1">Cupin type-2 domain-containing protein</fullName>
    </recommendedName>
</protein>
<evidence type="ECO:0000313" key="2">
    <source>
        <dbReference type="EMBL" id="ANJ00182.1"/>
    </source>
</evidence>
<dbReference type="InterPro" id="IPR013096">
    <property type="entry name" value="Cupin_2"/>
</dbReference>
<dbReference type="Proteomes" id="UP000078463">
    <property type="component" value="Chromosome"/>
</dbReference>
<feature type="domain" description="Cupin type-2" evidence="1">
    <location>
        <begin position="82"/>
        <end position="149"/>
    </location>
</feature>
<evidence type="ECO:0000313" key="3">
    <source>
        <dbReference type="Proteomes" id="UP000078463"/>
    </source>
</evidence>
<dbReference type="InterPro" id="IPR014710">
    <property type="entry name" value="RmlC-like_jellyroll"/>
</dbReference>
<dbReference type="Pfam" id="PF07883">
    <property type="entry name" value="Cupin_2"/>
    <property type="match status" value="1"/>
</dbReference>
<organism evidence="2 3">
    <name type="scientific">Polynucleobacter wuianus</name>
    <dbReference type="NCBI Taxonomy" id="1743168"/>
    <lineage>
        <taxon>Bacteria</taxon>
        <taxon>Pseudomonadati</taxon>
        <taxon>Pseudomonadota</taxon>
        <taxon>Betaproteobacteria</taxon>
        <taxon>Burkholderiales</taxon>
        <taxon>Burkholderiaceae</taxon>
        <taxon>Polynucleobacter</taxon>
    </lineage>
</organism>
<dbReference type="AlphaFoldDB" id="A0A191UH00"/>
<dbReference type="KEGG" id="pwu:A8O14_08885"/>